<accession>A0A8X8YAS8</accession>
<dbReference type="EMBL" id="PNBA02000003">
    <property type="protein sequence ID" value="KAG6429615.1"/>
    <property type="molecule type" value="Genomic_DNA"/>
</dbReference>
<keyword evidence="1" id="KW-0732">Signal</keyword>
<sequence>MCITLFTLIIEFCRWRKAITEGCWTLLIVGRSARGGAACTLGRTCAIERVGRAAKGASVCHLALMETGRFVDLATPI</sequence>
<name>A0A8X8YAS8_SALSN</name>
<feature type="chain" id="PRO_5036482481" description="Secreted protein" evidence="1">
    <location>
        <begin position="21"/>
        <end position="77"/>
    </location>
</feature>
<dbReference type="Proteomes" id="UP000298416">
    <property type="component" value="Unassembled WGS sequence"/>
</dbReference>
<evidence type="ECO:0008006" key="4">
    <source>
        <dbReference type="Google" id="ProtNLM"/>
    </source>
</evidence>
<comment type="caution">
    <text evidence="2">The sequence shown here is derived from an EMBL/GenBank/DDBJ whole genome shotgun (WGS) entry which is preliminary data.</text>
</comment>
<evidence type="ECO:0000313" key="2">
    <source>
        <dbReference type="EMBL" id="KAG6429615.1"/>
    </source>
</evidence>
<keyword evidence="3" id="KW-1185">Reference proteome</keyword>
<feature type="signal peptide" evidence="1">
    <location>
        <begin position="1"/>
        <end position="20"/>
    </location>
</feature>
<organism evidence="2">
    <name type="scientific">Salvia splendens</name>
    <name type="common">Scarlet sage</name>
    <dbReference type="NCBI Taxonomy" id="180675"/>
    <lineage>
        <taxon>Eukaryota</taxon>
        <taxon>Viridiplantae</taxon>
        <taxon>Streptophyta</taxon>
        <taxon>Embryophyta</taxon>
        <taxon>Tracheophyta</taxon>
        <taxon>Spermatophyta</taxon>
        <taxon>Magnoliopsida</taxon>
        <taxon>eudicotyledons</taxon>
        <taxon>Gunneridae</taxon>
        <taxon>Pentapetalae</taxon>
        <taxon>asterids</taxon>
        <taxon>lamiids</taxon>
        <taxon>Lamiales</taxon>
        <taxon>Lamiaceae</taxon>
        <taxon>Nepetoideae</taxon>
        <taxon>Mentheae</taxon>
        <taxon>Salviinae</taxon>
        <taxon>Salvia</taxon>
        <taxon>Salvia subgen. Calosphace</taxon>
        <taxon>core Calosphace</taxon>
    </lineage>
</organism>
<protein>
    <recommendedName>
        <fullName evidence="4">Secreted protein</fullName>
    </recommendedName>
</protein>
<proteinExistence type="predicted"/>
<reference evidence="2" key="1">
    <citation type="submission" date="2018-01" db="EMBL/GenBank/DDBJ databases">
        <authorList>
            <person name="Mao J.F."/>
        </authorList>
    </citation>
    <scope>NUCLEOTIDE SEQUENCE</scope>
    <source>
        <strain evidence="2">Huo1</strain>
        <tissue evidence="2">Leaf</tissue>
    </source>
</reference>
<evidence type="ECO:0000256" key="1">
    <source>
        <dbReference type="SAM" id="SignalP"/>
    </source>
</evidence>
<gene>
    <name evidence="2" type="ORF">SASPL_107667</name>
</gene>
<reference evidence="2" key="2">
    <citation type="submission" date="2020-08" db="EMBL/GenBank/DDBJ databases">
        <title>Plant Genome Project.</title>
        <authorList>
            <person name="Zhang R.-G."/>
        </authorList>
    </citation>
    <scope>NUCLEOTIDE SEQUENCE</scope>
    <source>
        <strain evidence="2">Huo1</strain>
        <tissue evidence="2">Leaf</tissue>
    </source>
</reference>
<dbReference type="AlphaFoldDB" id="A0A8X8YAS8"/>
<evidence type="ECO:0000313" key="3">
    <source>
        <dbReference type="Proteomes" id="UP000298416"/>
    </source>
</evidence>